<dbReference type="AlphaFoldDB" id="A0A2S5GFE9"/>
<dbReference type="GO" id="GO:0016747">
    <property type="term" value="F:acyltransferase activity, transferring groups other than amino-acyl groups"/>
    <property type="evidence" value="ECO:0007669"/>
    <property type="project" value="InterPro"/>
</dbReference>
<dbReference type="InterPro" id="IPR000182">
    <property type="entry name" value="GNAT_dom"/>
</dbReference>
<proteinExistence type="predicted"/>
<dbReference type="CDD" id="cd04301">
    <property type="entry name" value="NAT_SF"/>
    <property type="match status" value="1"/>
</dbReference>
<evidence type="ECO:0000259" key="1">
    <source>
        <dbReference type="PROSITE" id="PS51186"/>
    </source>
</evidence>
<dbReference type="InterPro" id="IPR050276">
    <property type="entry name" value="MshD_Acetyltransferase"/>
</dbReference>
<comment type="caution">
    <text evidence="2">The sequence shown here is derived from an EMBL/GenBank/DDBJ whole genome shotgun (WGS) entry which is preliminary data.</text>
</comment>
<reference evidence="2 3" key="1">
    <citation type="submission" date="2018-02" db="EMBL/GenBank/DDBJ databases">
        <title>Jeotgalibacillus proteolyticum sp. nov. a protease producing bacterium isolated from ocean sediments of Laizhou Bay.</title>
        <authorList>
            <person name="Li Y."/>
        </authorList>
    </citation>
    <scope>NUCLEOTIDE SEQUENCE [LARGE SCALE GENOMIC DNA]</scope>
    <source>
        <strain evidence="2 3">22-7</strain>
    </source>
</reference>
<dbReference type="SUPFAM" id="SSF55729">
    <property type="entry name" value="Acyl-CoA N-acyltransferases (Nat)"/>
    <property type="match status" value="1"/>
</dbReference>
<evidence type="ECO:0000313" key="2">
    <source>
        <dbReference type="EMBL" id="PPA71726.1"/>
    </source>
</evidence>
<protein>
    <submittedName>
        <fullName evidence="2">GNAT family N-acetyltransferase</fullName>
    </submittedName>
</protein>
<accession>A0A2S5GFE9</accession>
<evidence type="ECO:0000313" key="3">
    <source>
        <dbReference type="Proteomes" id="UP000239047"/>
    </source>
</evidence>
<dbReference type="EMBL" id="PREZ01000002">
    <property type="protein sequence ID" value="PPA71726.1"/>
    <property type="molecule type" value="Genomic_DNA"/>
</dbReference>
<dbReference type="PROSITE" id="PS51186">
    <property type="entry name" value="GNAT"/>
    <property type="match status" value="1"/>
</dbReference>
<sequence>MEVQLKRVTEENKEEVVKLHGKEEQRDCTRTVAESLEKIETKSEEDHSEYIPFAIYDDETVVGFMLYTYEDETTNNYWIEGMIIDEKYQGKGYGRAGLKKLIDWISENFRNCSEIRAAVSTDNESAYELYKNFGFVPSGEMKGEESILYLVVQTASD</sequence>
<dbReference type="Pfam" id="PF00583">
    <property type="entry name" value="Acetyltransf_1"/>
    <property type="match status" value="1"/>
</dbReference>
<name>A0A2S5GFE9_9BACL</name>
<dbReference type="Proteomes" id="UP000239047">
    <property type="component" value="Unassembled WGS sequence"/>
</dbReference>
<keyword evidence="2" id="KW-0808">Transferase</keyword>
<dbReference type="PANTHER" id="PTHR43617:SF34">
    <property type="entry name" value="PUTATIVE-RELATED"/>
    <property type="match status" value="1"/>
</dbReference>
<dbReference type="Gene3D" id="3.40.630.30">
    <property type="match status" value="1"/>
</dbReference>
<organism evidence="2 3">
    <name type="scientific">Jeotgalibacillus proteolyticus</name>
    <dbReference type="NCBI Taxonomy" id="2082395"/>
    <lineage>
        <taxon>Bacteria</taxon>
        <taxon>Bacillati</taxon>
        <taxon>Bacillota</taxon>
        <taxon>Bacilli</taxon>
        <taxon>Bacillales</taxon>
        <taxon>Caryophanaceae</taxon>
        <taxon>Jeotgalibacillus</taxon>
    </lineage>
</organism>
<keyword evidence="3" id="KW-1185">Reference proteome</keyword>
<dbReference type="OrthoDB" id="9127144at2"/>
<gene>
    <name evidence="2" type="ORF">C4B60_06655</name>
</gene>
<feature type="domain" description="N-acetyltransferase" evidence="1">
    <location>
        <begin position="3"/>
        <end position="156"/>
    </location>
</feature>
<dbReference type="PANTHER" id="PTHR43617">
    <property type="entry name" value="L-AMINO ACID N-ACETYLTRANSFERASE"/>
    <property type="match status" value="1"/>
</dbReference>
<dbReference type="RefSeq" id="WP_104057215.1">
    <property type="nucleotide sequence ID" value="NZ_PREZ01000002.1"/>
</dbReference>
<dbReference type="InterPro" id="IPR016181">
    <property type="entry name" value="Acyl_CoA_acyltransferase"/>
</dbReference>